<comment type="subcellular location">
    <subcellularLocation>
        <location evidence="1">Periplasm</location>
    </subcellularLocation>
</comment>
<keyword evidence="1" id="KW-0132">Cell division</keyword>
<dbReference type="Proteomes" id="UP001247754">
    <property type="component" value="Unassembled WGS sequence"/>
</dbReference>
<dbReference type="Gene3D" id="1.25.40.10">
    <property type="entry name" value="Tetratricopeptide repeat domain"/>
    <property type="match status" value="1"/>
</dbReference>
<comment type="similarity">
    <text evidence="1">Belongs to the CpoB family.</text>
</comment>
<evidence type="ECO:0000313" key="4">
    <source>
        <dbReference type="Proteomes" id="UP001247754"/>
    </source>
</evidence>
<feature type="region of interest" description="Disordered" evidence="2">
    <location>
        <begin position="114"/>
        <end position="140"/>
    </location>
</feature>
<keyword evidence="4" id="KW-1185">Reference proteome</keyword>
<feature type="coiled-coil region" evidence="1">
    <location>
        <begin position="27"/>
        <end position="86"/>
    </location>
</feature>
<proteinExistence type="inferred from homology"/>
<organism evidence="3 4">
    <name type="scientific">Ruixingdingia sedimenti</name>
    <dbReference type="NCBI Taxonomy" id="3073604"/>
    <lineage>
        <taxon>Bacteria</taxon>
        <taxon>Pseudomonadati</taxon>
        <taxon>Pseudomonadota</taxon>
        <taxon>Alphaproteobacteria</taxon>
        <taxon>Rhodobacterales</taxon>
        <taxon>Paracoccaceae</taxon>
        <taxon>Ruixingdingia</taxon>
    </lineage>
</organism>
<keyword evidence="1" id="KW-0732">Signal</keyword>
<dbReference type="InterPro" id="IPR019734">
    <property type="entry name" value="TPR_rpt"/>
</dbReference>
<sequence precursor="true">MLRRLALTAVLAALPLAGAAQDRAQTLADIRAELGALGREIAALRAELVGTGQVAQFGGGSALARMDAIESELVRLTARTEDLEFRIQKIVQDGTNRLGDLEFRIVELEGGDLSSLGNTPPLGGDGATAGGAAPSAPVQAAPQTAVAEQADFDRAREVLGQRDFRTAADLFAAYAAAWPGGPLTGEALLLRGEALEELADYPGAARAYLESFSGYPDGPHAGEALFRLGRALGQAGQVADACIMLGQVELRYPANPAVAEASVEMGRLGCN</sequence>
<keyword evidence="1" id="KW-0175">Coiled coil</keyword>
<feature type="signal peptide" evidence="1">
    <location>
        <begin position="1"/>
        <end position="19"/>
    </location>
</feature>
<reference evidence="3 4" key="1">
    <citation type="submission" date="2023-09" db="EMBL/GenBank/DDBJ databases">
        <title>Xinfangfangia sedmenti sp. nov., isolated the sedment.</title>
        <authorList>
            <person name="Xu L."/>
        </authorList>
    </citation>
    <scope>NUCLEOTIDE SEQUENCE [LARGE SCALE GENOMIC DNA]</scope>
    <source>
        <strain evidence="3 4">LG-4</strain>
    </source>
</reference>
<dbReference type="HAMAP" id="MF_02066">
    <property type="entry name" value="CpoB"/>
    <property type="match status" value="1"/>
</dbReference>
<gene>
    <name evidence="1" type="primary">cpoB</name>
    <name evidence="3" type="ORF">RGD00_15750</name>
</gene>
<evidence type="ECO:0000256" key="1">
    <source>
        <dbReference type="HAMAP-Rule" id="MF_02066"/>
    </source>
</evidence>
<feature type="chain" id="PRO_5044942414" description="Cell division coordinator CpoB" evidence="1">
    <location>
        <begin position="20"/>
        <end position="271"/>
    </location>
</feature>
<comment type="caution">
    <text evidence="3">The sequence shown here is derived from an EMBL/GenBank/DDBJ whole genome shotgun (WGS) entry which is preliminary data.</text>
</comment>
<accession>A0ABU1FBT4</accession>
<protein>
    <recommendedName>
        <fullName evidence="1">Cell division coordinator CpoB</fullName>
    </recommendedName>
</protein>
<dbReference type="EMBL" id="JAVKPH010000020">
    <property type="protein sequence ID" value="MDR5654068.1"/>
    <property type="molecule type" value="Genomic_DNA"/>
</dbReference>
<dbReference type="Pfam" id="PF13174">
    <property type="entry name" value="TPR_6"/>
    <property type="match status" value="1"/>
</dbReference>
<evidence type="ECO:0000256" key="2">
    <source>
        <dbReference type="SAM" id="MobiDB-lite"/>
    </source>
</evidence>
<evidence type="ECO:0000313" key="3">
    <source>
        <dbReference type="EMBL" id="MDR5654068.1"/>
    </source>
</evidence>
<keyword evidence="1" id="KW-0574">Periplasm</keyword>
<dbReference type="SUPFAM" id="SSF48452">
    <property type="entry name" value="TPR-like"/>
    <property type="match status" value="1"/>
</dbReference>
<keyword evidence="1" id="KW-0131">Cell cycle</keyword>
<dbReference type="InterPro" id="IPR011990">
    <property type="entry name" value="TPR-like_helical_dom_sf"/>
</dbReference>
<name>A0ABU1FBT4_9RHOB</name>
<comment type="function">
    <text evidence="1">Mediates coordination of peptidoglycan synthesis and outer membrane constriction during cell division.</text>
</comment>
<dbReference type="InterPro" id="IPR034706">
    <property type="entry name" value="CpoB"/>
</dbReference>
<feature type="compositionally biased region" description="Low complexity" evidence="2">
    <location>
        <begin position="130"/>
        <end position="140"/>
    </location>
</feature>
<dbReference type="RefSeq" id="WP_310458238.1">
    <property type="nucleotide sequence ID" value="NZ_JAVKPH010000020.1"/>
</dbReference>